<keyword evidence="4" id="KW-1185">Reference proteome</keyword>
<reference evidence="3" key="3">
    <citation type="submission" date="2020-12" db="UniProtKB">
        <authorList>
            <consortium name="EnsemblPlants"/>
        </authorList>
    </citation>
    <scope>IDENTIFICATION</scope>
</reference>
<dbReference type="EnsemblPlants" id="Pp3c10_6220V3.2">
    <property type="protein sequence ID" value="PAC:32902580.CDS.1"/>
    <property type="gene ID" value="Pp3c10_6220"/>
</dbReference>
<accession>A0A2K1JXW9</accession>
<dbReference type="PANTHER" id="PTHR31579">
    <property type="entry name" value="OS03G0796600 PROTEIN"/>
    <property type="match status" value="1"/>
</dbReference>
<reference evidence="2 4" key="2">
    <citation type="journal article" date="2018" name="Plant J.">
        <title>The Physcomitrella patens chromosome-scale assembly reveals moss genome structure and evolution.</title>
        <authorList>
            <person name="Lang D."/>
            <person name="Ullrich K.K."/>
            <person name="Murat F."/>
            <person name="Fuchs J."/>
            <person name="Jenkins J."/>
            <person name="Haas F.B."/>
            <person name="Piednoel M."/>
            <person name="Gundlach H."/>
            <person name="Van Bel M."/>
            <person name="Meyberg R."/>
            <person name="Vives C."/>
            <person name="Morata J."/>
            <person name="Symeonidi A."/>
            <person name="Hiss M."/>
            <person name="Muchero W."/>
            <person name="Kamisugi Y."/>
            <person name="Saleh O."/>
            <person name="Blanc G."/>
            <person name="Decker E.L."/>
            <person name="van Gessel N."/>
            <person name="Grimwood J."/>
            <person name="Hayes R.D."/>
            <person name="Graham S.W."/>
            <person name="Gunter L.E."/>
            <person name="McDaniel S.F."/>
            <person name="Hoernstein S.N.W."/>
            <person name="Larsson A."/>
            <person name="Li F.W."/>
            <person name="Perroud P.F."/>
            <person name="Phillips J."/>
            <person name="Ranjan P."/>
            <person name="Rokshar D.S."/>
            <person name="Rothfels C.J."/>
            <person name="Schneider L."/>
            <person name="Shu S."/>
            <person name="Stevenson D.W."/>
            <person name="Thummler F."/>
            <person name="Tillich M."/>
            <person name="Villarreal Aguilar J.C."/>
            <person name="Widiez T."/>
            <person name="Wong G.K."/>
            <person name="Wymore A."/>
            <person name="Zhang Y."/>
            <person name="Zimmer A.D."/>
            <person name="Quatrano R.S."/>
            <person name="Mayer K.F.X."/>
            <person name="Goodstein D."/>
            <person name="Casacuberta J.M."/>
            <person name="Vandepoele K."/>
            <person name="Reski R."/>
            <person name="Cuming A.C."/>
            <person name="Tuskan G.A."/>
            <person name="Maumus F."/>
            <person name="Salse J."/>
            <person name="Schmutz J."/>
            <person name="Rensing S.A."/>
        </authorList>
    </citation>
    <scope>NUCLEOTIDE SEQUENCE [LARGE SCALE GENOMIC DNA]</scope>
    <source>
        <strain evidence="3 4">cv. Gransden 2004</strain>
    </source>
</reference>
<gene>
    <name evidence="3" type="primary">LOC112287774</name>
    <name evidence="2" type="ORF">PHYPA_013497</name>
</gene>
<dbReference type="OMA" id="NGTGEPC"/>
<evidence type="ECO:0000313" key="4">
    <source>
        <dbReference type="Proteomes" id="UP000006727"/>
    </source>
</evidence>
<dbReference type="InterPro" id="IPR006502">
    <property type="entry name" value="PDDEXK-like"/>
</dbReference>
<name>A0A2K1JXW9_PHYPA</name>
<dbReference type="OrthoDB" id="691424at2759"/>
<evidence type="ECO:0008006" key="5">
    <source>
        <dbReference type="Google" id="ProtNLM"/>
    </source>
</evidence>
<feature type="compositionally biased region" description="Low complexity" evidence="1">
    <location>
        <begin position="12"/>
        <end position="26"/>
    </location>
</feature>
<dbReference type="EMBL" id="ABEU02000010">
    <property type="protein sequence ID" value="PNR46378.1"/>
    <property type="molecule type" value="Genomic_DNA"/>
</dbReference>
<dbReference type="RefSeq" id="XP_024386923.1">
    <property type="nucleotide sequence ID" value="XM_024531155.2"/>
</dbReference>
<organism evidence="2">
    <name type="scientific">Physcomitrium patens</name>
    <name type="common">Spreading-leaved earth moss</name>
    <name type="synonym">Physcomitrella patens</name>
    <dbReference type="NCBI Taxonomy" id="3218"/>
    <lineage>
        <taxon>Eukaryota</taxon>
        <taxon>Viridiplantae</taxon>
        <taxon>Streptophyta</taxon>
        <taxon>Embryophyta</taxon>
        <taxon>Bryophyta</taxon>
        <taxon>Bryophytina</taxon>
        <taxon>Bryopsida</taxon>
        <taxon>Funariidae</taxon>
        <taxon>Funariales</taxon>
        <taxon>Funariaceae</taxon>
        <taxon>Physcomitrium</taxon>
    </lineage>
</organism>
<dbReference type="PANTHER" id="PTHR31579:SF1">
    <property type="entry name" value="OS03G0796600 PROTEIN"/>
    <property type="match status" value="1"/>
</dbReference>
<proteinExistence type="predicted"/>
<dbReference type="Gramene" id="Pp3c10_6220V3.2">
    <property type="protein sequence ID" value="PAC:32902580.CDS.1"/>
    <property type="gene ID" value="Pp3c10_6220"/>
</dbReference>
<dbReference type="EnsemblPlants" id="Pp3c10_6220V3.1">
    <property type="protein sequence ID" value="PAC:32902579.CDS.1"/>
    <property type="gene ID" value="Pp3c10_6220"/>
</dbReference>
<dbReference type="GeneID" id="112287774"/>
<evidence type="ECO:0000313" key="2">
    <source>
        <dbReference type="EMBL" id="PNR46378.1"/>
    </source>
</evidence>
<evidence type="ECO:0000313" key="3">
    <source>
        <dbReference type="EnsemblPlants" id="PAC:32902579.CDS.1"/>
    </source>
</evidence>
<sequence length="461" mass="50350">MPGLLPTRPIGSASKARSSSARNLARSKAEKVREERAPATGLVRVPAQNVNVNTMGLLSAQFQACGANANRSKTAQSGAEKMTKFFGNGVDSENVFGNRYVSSGSEHEAASVCLGAMVNGFIENDTDGGRCGRSRCNCELSGSMCDCNDFEEARSSLGGELSEILQNMVCSANATERTLLAEVNKAISMAKDVSVEDDATVCLRRRVMKYLRNGGYSAAICKSRWDNAGTFPGGVYEYIDVIFEGATGKSERIIIDIDFRTQFEIARPSSSYKAVVQVLPTVFIGKAERLLQIVNILSDAVKQSIKNRGMHLPPWRKPEYMRAKWFSSYRRTTNDSVHKVHDEDISNISFIAVRDSGWSATHIEEMEVDYLRGGERRVMRDLKNFAPKKPADVSSKASSTVATKSAVDNTVWTPPALKPRVFQRPGQAGLASILREAGLTSSIRTLIEEQRAVGKSLPIAV</sequence>
<dbReference type="Pfam" id="PF04720">
    <property type="entry name" value="PDDEXK_6"/>
    <property type="match status" value="1"/>
</dbReference>
<dbReference type="NCBIfam" id="TIGR01615">
    <property type="entry name" value="A_thal_3542"/>
    <property type="match status" value="1"/>
</dbReference>
<dbReference type="Gramene" id="Pp3c10_6220V3.1">
    <property type="protein sequence ID" value="PAC:32902579.CDS.1"/>
    <property type="gene ID" value="Pp3c10_6220"/>
</dbReference>
<protein>
    <recommendedName>
        <fullName evidence="5">DUF506 family protein</fullName>
    </recommendedName>
</protein>
<dbReference type="PaxDb" id="3218-PP1S293_101V6.2"/>
<feature type="region of interest" description="Disordered" evidence="1">
    <location>
        <begin position="1"/>
        <end position="37"/>
    </location>
</feature>
<reference evidence="2 4" key="1">
    <citation type="journal article" date="2008" name="Science">
        <title>The Physcomitrella genome reveals evolutionary insights into the conquest of land by plants.</title>
        <authorList>
            <person name="Rensing S."/>
            <person name="Lang D."/>
            <person name="Zimmer A."/>
            <person name="Terry A."/>
            <person name="Salamov A."/>
            <person name="Shapiro H."/>
            <person name="Nishiyama T."/>
            <person name="Perroud P.-F."/>
            <person name="Lindquist E."/>
            <person name="Kamisugi Y."/>
            <person name="Tanahashi T."/>
            <person name="Sakakibara K."/>
            <person name="Fujita T."/>
            <person name="Oishi K."/>
            <person name="Shin-I T."/>
            <person name="Kuroki Y."/>
            <person name="Toyoda A."/>
            <person name="Suzuki Y."/>
            <person name="Hashimoto A."/>
            <person name="Yamaguchi K."/>
            <person name="Sugano A."/>
            <person name="Kohara Y."/>
            <person name="Fujiyama A."/>
            <person name="Anterola A."/>
            <person name="Aoki S."/>
            <person name="Ashton N."/>
            <person name="Barbazuk W.B."/>
            <person name="Barker E."/>
            <person name="Bennetzen J."/>
            <person name="Bezanilla M."/>
            <person name="Blankenship R."/>
            <person name="Cho S.H."/>
            <person name="Dutcher S."/>
            <person name="Estelle M."/>
            <person name="Fawcett J.A."/>
            <person name="Gundlach H."/>
            <person name="Hanada K."/>
            <person name="Heyl A."/>
            <person name="Hicks K.A."/>
            <person name="Hugh J."/>
            <person name="Lohr M."/>
            <person name="Mayer K."/>
            <person name="Melkozernov A."/>
            <person name="Murata T."/>
            <person name="Nelson D."/>
            <person name="Pils B."/>
            <person name="Prigge M."/>
            <person name="Reiss B."/>
            <person name="Renner T."/>
            <person name="Rombauts S."/>
            <person name="Rushton P."/>
            <person name="Sanderfoot A."/>
            <person name="Schween G."/>
            <person name="Shiu S.-H."/>
            <person name="Stueber K."/>
            <person name="Theodoulou F.L."/>
            <person name="Tu H."/>
            <person name="Van de Peer Y."/>
            <person name="Verrier P.J."/>
            <person name="Waters E."/>
            <person name="Wood A."/>
            <person name="Yang L."/>
            <person name="Cove D."/>
            <person name="Cuming A."/>
            <person name="Hasebe M."/>
            <person name="Lucas S."/>
            <person name="Mishler D.B."/>
            <person name="Reski R."/>
            <person name="Grigoriev I."/>
            <person name="Quatrano R.S."/>
            <person name="Boore J.L."/>
        </authorList>
    </citation>
    <scope>NUCLEOTIDE SEQUENCE [LARGE SCALE GENOMIC DNA]</scope>
    <source>
        <strain evidence="3 4">cv. Gransden 2004</strain>
    </source>
</reference>
<dbReference type="Proteomes" id="UP000006727">
    <property type="component" value="Chromosome 10"/>
</dbReference>
<dbReference type="AlphaFoldDB" id="A0A2K1JXW9"/>
<evidence type="ECO:0000256" key="1">
    <source>
        <dbReference type="SAM" id="MobiDB-lite"/>
    </source>
</evidence>
<feature type="compositionally biased region" description="Basic and acidic residues" evidence="1">
    <location>
        <begin position="27"/>
        <end position="37"/>
    </location>
</feature>